<dbReference type="EMBL" id="CP100390">
    <property type="protein sequence ID" value="UZE96020.1"/>
    <property type="molecule type" value="Genomic_DNA"/>
</dbReference>
<keyword evidence="1" id="KW-0732">Signal</keyword>
<proteinExistence type="predicted"/>
<evidence type="ECO:0000256" key="1">
    <source>
        <dbReference type="SAM" id="SignalP"/>
    </source>
</evidence>
<evidence type="ECO:0000313" key="2">
    <source>
        <dbReference type="EMBL" id="UZE96020.1"/>
    </source>
</evidence>
<evidence type="ECO:0000313" key="3">
    <source>
        <dbReference type="Proteomes" id="UP001163739"/>
    </source>
</evidence>
<name>A0ABY6N1N5_9ALTE</name>
<gene>
    <name evidence="2" type="ORF">NKI27_18545</name>
</gene>
<organism evidence="2 3">
    <name type="scientific">Alkalimarinus alittae</name>
    <dbReference type="NCBI Taxonomy" id="2961619"/>
    <lineage>
        <taxon>Bacteria</taxon>
        <taxon>Pseudomonadati</taxon>
        <taxon>Pseudomonadota</taxon>
        <taxon>Gammaproteobacteria</taxon>
        <taxon>Alteromonadales</taxon>
        <taxon>Alteromonadaceae</taxon>
        <taxon>Alkalimarinus</taxon>
    </lineage>
</organism>
<feature type="signal peptide" evidence="1">
    <location>
        <begin position="1"/>
        <end position="23"/>
    </location>
</feature>
<accession>A0ABY6N1N5</accession>
<feature type="chain" id="PRO_5046015298" evidence="1">
    <location>
        <begin position="24"/>
        <end position="340"/>
    </location>
</feature>
<reference evidence="2" key="1">
    <citation type="submission" date="2022-06" db="EMBL/GenBank/DDBJ databases">
        <title>Alkalimarinus sp. nov., isolated from gut of a Alitta virens.</title>
        <authorList>
            <person name="Yang A.I."/>
            <person name="Shin N.-R."/>
        </authorList>
    </citation>
    <scope>NUCLEOTIDE SEQUENCE</scope>
    <source>
        <strain evidence="2">A2M4</strain>
    </source>
</reference>
<dbReference type="RefSeq" id="WP_265047505.1">
    <property type="nucleotide sequence ID" value="NZ_CP100390.1"/>
</dbReference>
<keyword evidence="3" id="KW-1185">Reference proteome</keyword>
<dbReference type="Proteomes" id="UP001163739">
    <property type="component" value="Chromosome"/>
</dbReference>
<protein>
    <submittedName>
        <fullName evidence="2">Uncharacterized protein</fullName>
    </submittedName>
</protein>
<sequence length="340" mass="36435">MKTIIAKTFIAAMASTFSFSAIALEALSDEQLSSVNGQGQFNFAFENIKFKAQAIDGVAEAGSYNTIATDGSSLSRQNFQFSADSIGTLTSPLTTSTVRLDPSVNSISDGNVTKNGTSLAEQDFLRIDLPDRAGWNNVDLQYDAVYGNPTSPDPTNPNIAAGGTPSSNLDFGRITIDNIVALGSLEIAGIPEGYKIESVLVDDGSRGAGSREGFLLNVNIDELSIDQWLFETEQADGIFDPDRDMVIKDLKITNLNLKSATIETTSSGYRIAYSDPQPFTKAEGLLIKSGGGFPDTGHAAYDASRLKTNITLSTQMPHGQMSESRLHGVTLDHLVFNVRN</sequence>